<dbReference type="EMBL" id="JBHUGI010000034">
    <property type="protein sequence ID" value="MFD1929351.1"/>
    <property type="molecule type" value="Genomic_DNA"/>
</dbReference>
<evidence type="ECO:0000313" key="4">
    <source>
        <dbReference type="Proteomes" id="UP001597218"/>
    </source>
</evidence>
<keyword evidence="4" id="KW-1185">Reference proteome</keyword>
<keyword evidence="2" id="KW-0472">Membrane</keyword>
<evidence type="ECO:0000313" key="3">
    <source>
        <dbReference type="EMBL" id="MFD1929351.1"/>
    </source>
</evidence>
<keyword evidence="2" id="KW-0812">Transmembrane</keyword>
<dbReference type="InterPro" id="IPR024596">
    <property type="entry name" value="RNApol_su_b/EpuA"/>
</dbReference>
<dbReference type="Pfam" id="PF11772">
    <property type="entry name" value="EpuA"/>
    <property type="match status" value="1"/>
</dbReference>
<dbReference type="RefSeq" id="WP_381539410.1">
    <property type="nucleotide sequence ID" value="NZ_JBHUGI010000034.1"/>
</dbReference>
<evidence type="ECO:0000256" key="2">
    <source>
        <dbReference type="SAM" id="Phobius"/>
    </source>
</evidence>
<feature type="transmembrane region" description="Helical" evidence="2">
    <location>
        <begin position="55"/>
        <end position="77"/>
    </location>
</feature>
<protein>
    <submittedName>
        <fullName evidence="3">DNA-directed RNA polymerase subunit beta</fullName>
    </submittedName>
</protein>
<keyword evidence="3" id="KW-0804">Transcription</keyword>
<name>A0ABW4SL17_9BACL</name>
<comment type="caution">
    <text evidence="3">The sequence shown here is derived from an EMBL/GenBank/DDBJ whole genome shotgun (WGS) entry which is preliminary data.</text>
</comment>
<proteinExistence type="predicted"/>
<accession>A0ABW4SL17</accession>
<reference evidence="4" key="1">
    <citation type="journal article" date="2019" name="Int. J. Syst. Evol. Microbiol.">
        <title>The Global Catalogue of Microorganisms (GCM) 10K type strain sequencing project: providing services to taxonomists for standard genome sequencing and annotation.</title>
        <authorList>
            <consortium name="The Broad Institute Genomics Platform"/>
            <consortium name="The Broad Institute Genome Sequencing Center for Infectious Disease"/>
            <person name="Wu L."/>
            <person name="Ma J."/>
        </authorList>
    </citation>
    <scope>NUCLEOTIDE SEQUENCE [LARGE SCALE GENOMIC DNA]</scope>
    <source>
        <strain evidence="4">CGMCC 4.7177</strain>
    </source>
</reference>
<feature type="region of interest" description="Disordered" evidence="1">
    <location>
        <begin position="1"/>
        <end position="20"/>
    </location>
</feature>
<sequence length="102" mass="11529">MNDENRTEIQLNKTDPPKAPITRAERNRLKTEGKEVRPKRTLWVQIRILPIWLRILLVAVLIVGAIALGVTIGYGYMGDGNPADALKKETWVHILDIMSGKQ</sequence>
<evidence type="ECO:0000256" key="1">
    <source>
        <dbReference type="SAM" id="MobiDB-lite"/>
    </source>
</evidence>
<dbReference type="Proteomes" id="UP001597218">
    <property type="component" value="Unassembled WGS sequence"/>
</dbReference>
<dbReference type="GO" id="GO:0000428">
    <property type="term" value="C:DNA-directed RNA polymerase complex"/>
    <property type="evidence" value="ECO:0007669"/>
    <property type="project" value="UniProtKB-KW"/>
</dbReference>
<keyword evidence="2" id="KW-1133">Transmembrane helix</keyword>
<organism evidence="3 4">
    <name type="scientific">Sporosarcina siberiensis</name>
    <dbReference type="NCBI Taxonomy" id="1365606"/>
    <lineage>
        <taxon>Bacteria</taxon>
        <taxon>Bacillati</taxon>
        <taxon>Bacillota</taxon>
        <taxon>Bacilli</taxon>
        <taxon>Bacillales</taxon>
        <taxon>Caryophanaceae</taxon>
        <taxon>Sporosarcina</taxon>
    </lineage>
</organism>
<gene>
    <name evidence="3" type="ORF">ACFSFY_15015</name>
</gene>
<keyword evidence="3" id="KW-0240">DNA-directed RNA polymerase</keyword>